<reference evidence="2" key="2">
    <citation type="journal article" date="2024" name="Plant">
        <title>Genomic evolution and insights into agronomic trait innovations of Sesamum species.</title>
        <authorList>
            <person name="Miao H."/>
            <person name="Wang L."/>
            <person name="Qu L."/>
            <person name="Liu H."/>
            <person name="Sun Y."/>
            <person name="Le M."/>
            <person name="Wang Q."/>
            <person name="Wei S."/>
            <person name="Zheng Y."/>
            <person name="Lin W."/>
            <person name="Duan Y."/>
            <person name="Cao H."/>
            <person name="Xiong S."/>
            <person name="Wang X."/>
            <person name="Wei L."/>
            <person name="Li C."/>
            <person name="Ma Q."/>
            <person name="Ju M."/>
            <person name="Zhao R."/>
            <person name="Li G."/>
            <person name="Mu C."/>
            <person name="Tian Q."/>
            <person name="Mei H."/>
            <person name="Zhang T."/>
            <person name="Gao T."/>
            <person name="Zhang H."/>
        </authorList>
    </citation>
    <scope>NUCLEOTIDE SEQUENCE</scope>
    <source>
        <strain evidence="2">G01</strain>
    </source>
</reference>
<evidence type="ECO:0000256" key="1">
    <source>
        <dbReference type="SAM" id="MobiDB-lite"/>
    </source>
</evidence>
<reference evidence="2" key="1">
    <citation type="submission" date="2020-06" db="EMBL/GenBank/DDBJ databases">
        <authorList>
            <person name="Li T."/>
            <person name="Hu X."/>
            <person name="Zhang T."/>
            <person name="Song X."/>
            <person name="Zhang H."/>
            <person name="Dai N."/>
            <person name="Sheng W."/>
            <person name="Hou X."/>
            <person name="Wei L."/>
        </authorList>
    </citation>
    <scope>NUCLEOTIDE SEQUENCE</scope>
    <source>
        <strain evidence="2">G01</strain>
        <tissue evidence="2">Leaf</tissue>
    </source>
</reference>
<organism evidence="2">
    <name type="scientific">Sesamum angustifolium</name>
    <dbReference type="NCBI Taxonomy" id="2727405"/>
    <lineage>
        <taxon>Eukaryota</taxon>
        <taxon>Viridiplantae</taxon>
        <taxon>Streptophyta</taxon>
        <taxon>Embryophyta</taxon>
        <taxon>Tracheophyta</taxon>
        <taxon>Spermatophyta</taxon>
        <taxon>Magnoliopsida</taxon>
        <taxon>eudicotyledons</taxon>
        <taxon>Gunneridae</taxon>
        <taxon>Pentapetalae</taxon>
        <taxon>asterids</taxon>
        <taxon>lamiids</taxon>
        <taxon>Lamiales</taxon>
        <taxon>Pedaliaceae</taxon>
        <taxon>Sesamum</taxon>
    </lineage>
</organism>
<comment type="caution">
    <text evidence="2">The sequence shown here is derived from an EMBL/GenBank/DDBJ whole genome shotgun (WGS) entry which is preliminary data.</text>
</comment>
<dbReference type="AlphaFoldDB" id="A0AAW2JEE9"/>
<gene>
    <name evidence="2" type="ORF">Sangu_3249500</name>
</gene>
<sequence length="85" mass="9104">MAVSDSTRPRATFKASGIMRACMVRDPKLRATEQRTAPARTRTTHKFLEPSSSGSESARRAFRGPAGSRSVHTGVSADREGLVSG</sequence>
<evidence type="ECO:0000313" key="2">
    <source>
        <dbReference type="EMBL" id="KAL0292839.1"/>
    </source>
</evidence>
<feature type="region of interest" description="Disordered" evidence="1">
    <location>
        <begin position="27"/>
        <end position="85"/>
    </location>
</feature>
<proteinExistence type="predicted"/>
<protein>
    <submittedName>
        <fullName evidence="2">Uncharacterized protein</fullName>
    </submittedName>
</protein>
<name>A0AAW2JEE9_9LAMI</name>
<dbReference type="EMBL" id="JACGWK010001117">
    <property type="protein sequence ID" value="KAL0292839.1"/>
    <property type="molecule type" value="Genomic_DNA"/>
</dbReference>
<accession>A0AAW2JEE9</accession>